<dbReference type="Proteomes" id="UP000194841">
    <property type="component" value="Unassembled WGS sequence"/>
</dbReference>
<evidence type="ECO:0000313" key="2">
    <source>
        <dbReference type="Proteomes" id="UP000194841"/>
    </source>
</evidence>
<reference evidence="1 2" key="1">
    <citation type="submission" date="2017-02" db="EMBL/GenBank/DDBJ databases">
        <title>Pseudoalteromonas ulvae TC14 Genome.</title>
        <authorList>
            <person name="Molmeret M."/>
        </authorList>
    </citation>
    <scope>NUCLEOTIDE SEQUENCE [LARGE SCALE GENOMIC DNA]</scope>
    <source>
        <strain evidence="1">TC14</strain>
    </source>
</reference>
<organism evidence="1 2">
    <name type="scientific">Pseudoalteromonas ulvae</name>
    <dbReference type="NCBI Taxonomy" id="107327"/>
    <lineage>
        <taxon>Bacteria</taxon>
        <taxon>Pseudomonadati</taxon>
        <taxon>Pseudomonadota</taxon>
        <taxon>Gammaproteobacteria</taxon>
        <taxon>Alteromonadales</taxon>
        <taxon>Pseudoalteromonadaceae</taxon>
        <taxon>Pseudoalteromonas</taxon>
    </lineage>
</organism>
<dbReference type="AlphaFoldDB" id="A0A244CQU1"/>
<evidence type="ECO:0000313" key="1">
    <source>
        <dbReference type="EMBL" id="OUL57993.1"/>
    </source>
</evidence>
<dbReference type="EMBL" id="MWPV01000002">
    <property type="protein sequence ID" value="OUL57993.1"/>
    <property type="molecule type" value="Genomic_DNA"/>
</dbReference>
<proteinExistence type="predicted"/>
<gene>
    <name evidence="1" type="ORF">B1199_06425</name>
</gene>
<name>A0A244CQU1_PSEDV</name>
<sequence>MEDSYKDFCKHFNSRIPSLGFVKLVQKLGPDYDPIQPSSMVLYVNDENIFRHLIDCGYLQILNFLMINTRIENDCIDVYKSEVGDKEVDLVSSILVNGHKESSISLDVNNKKIIVTAMDSYIDLVISVFSEFHNEVISTANEFRKYFELHQKYGAGFFLNANASTAFSYFVQMWVFNSYDFPQTENTGIIVT</sequence>
<protein>
    <submittedName>
        <fullName evidence="1">Uncharacterized protein</fullName>
    </submittedName>
</protein>
<accession>A0A244CQU1</accession>
<keyword evidence="2" id="KW-1185">Reference proteome</keyword>
<comment type="caution">
    <text evidence="1">The sequence shown here is derived from an EMBL/GenBank/DDBJ whole genome shotgun (WGS) entry which is preliminary data.</text>
</comment>